<dbReference type="Gene3D" id="1.20.59.10">
    <property type="entry name" value="Chorismate mutase"/>
    <property type="match status" value="1"/>
</dbReference>
<evidence type="ECO:0000313" key="4">
    <source>
        <dbReference type="Proteomes" id="UP000698963"/>
    </source>
</evidence>
<gene>
    <name evidence="3" type="ORF">K8W16_11940</name>
</gene>
<keyword evidence="3" id="KW-0413">Isomerase</keyword>
<accession>A0A921AXW5</accession>
<sequence length="95" mass="11148">MADPKSEAAIEKLRADMDALDDEILALVRRRFNLSRRIMTDQHRYGMPVEVFSHDREQQTIDRLKKLNDESDCPMRGAHIGNIWQMIFSCTRVGW</sequence>
<dbReference type="Proteomes" id="UP000698963">
    <property type="component" value="Unassembled WGS sequence"/>
</dbReference>
<dbReference type="RefSeq" id="WP_304124141.1">
    <property type="nucleotide sequence ID" value="NZ_DYZA01000244.1"/>
</dbReference>
<name>A0A921AXW5_9BACT</name>
<comment type="caution">
    <text evidence="3">The sequence shown here is derived from an EMBL/GenBank/DDBJ whole genome shotgun (WGS) entry which is preliminary data.</text>
</comment>
<dbReference type="GO" id="GO:0046417">
    <property type="term" value="P:chorismate metabolic process"/>
    <property type="evidence" value="ECO:0007669"/>
    <property type="project" value="InterPro"/>
</dbReference>
<evidence type="ECO:0000259" key="2">
    <source>
        <dbReference type="PROSITE" id="PS51168"/>
    </source>
</evidence>
<dbReference type="SUPFAM" id="SSF48600">
    <property type="entry name" value="Chorismate mutase II"/>
    <property type="match status" value="1"/>
</dbReference>
<reference evidence="3" key="1">
    <citation type="journal article" date="2021" name="PeerJ">
        <title>Extensive microbial diversity within the chicken gut microbiome revealed by metagenomics and culture.</title>
        <authorList>
            <person name="Gilroy R."/>
            <person name="Ravi A."/>
            <person name="Getino M."/>
            <person name="Pursley I."/>
            <person name="Horton D.L."/>
            <person name="Alikhan N.F."/>
            <person name="Baker D."/>
            <person name="Gharbi K."/>
            <person name="Hall N."/>
            <person name="Watson M."/>
            <person name="Adriaenssens E.M."/>
            <person name="Foster-Nyarko E."/>
            <person name="Jarju S."/>
            <person name="Secka A."/>
            <person name="Antonio M."/>
            <person name="Oren A."/>
            <person name="Chaudhuri R.R."/>
            <person name="La Ragione R."/>
            <person name="Hildebrand F."/>
            <person name="Pallen M.J."/>
        </authorList>
    </citation>
    <scope>NUCLEOTIDE SEQUENCE</scope>
    <source>
        <strain evidence="3">ChiGjej2B2-19336</strain>
    </source>
</reference>
<dbReference type="Pfam" id="PF01817">
    <property type="entry name" value="CM_2"/>
    <property type="match status" value="1"/>
</dbReference>
<evidence type="ECO:0000313" key="3">
    <source>
        <dbReference type="EMBL" id="HJD98340.1"/>
    </source>
</evidence>
<dbReference type="InterPro" id="IPR002701">
    <property type="entry name" value="CM_II_prokaryot"/>
</dbReference>
<dbReference type="EMBL" id="DYZA01000244">
    <property type="protein sequence ID" value="HJD98340.1"/>
    <property type="molecule type" value="Genomic_DNA"/>
</dbReference>
<dbReference type="PROSITE" id="PS51168">
    <property type="entry name" value="CHORISMATE_MUT_2"/>
    <property type="match status" value="1"/>
</dbReference>
<organism evidence="3 4">
    <name type="scientific">Mailhella massiliensis</name>
    <dbReference type="NCBI Taxonomy" id="1903261"/>
    <lineage>
        <taxon>Bacteria</taxon>
        <taxon>Pseudomonadati</taxon>
        <taxon>Thermodesulfobacteriota</taxon>
        <taxon>Desulfovibrionia</taxon>
        <taxon>Desulfovibrionales</taxon>
        <taxon>Desulfovibrionaceae</taxon>
        <taxon>Mailhella</taxon>
    </lineage>
</organism>
<dbReference type="InterPro" id="IPR036263">
    <property type="entry name" value="Chorismate_II_sf"/>
</dbReference>
<reference evidence="3" key="2">
    <citation type="submission" date="2021-09" db="EMBL/GenBank/DDBJ databases">
        <authorList>
            <person name="Gilroy R."/>
        </authorList>
    </citation>
    <scope>NUCLEOTIDE SEQUENCE</scope>
    <source>
        <strain evidence="3">ChiGjej2B2-19336</strain>
    </source>
</reference>
<dbReference type="AlphaFoldDB" id="A0A921AXW5"/>
<evidence type="ECO:0000256" key="1">
    <source>
        <dbReference type="ARBA" id="ARBA00012404"/>
    </source>
</evidence>
<dbReference type="InterPro" id="IPR036979">
    <property type="entry name" value="CM_dom_sf"/>
</dbReference>
<protein>
    <recommendedName>
        <fullName evidence="1">chorismate mutase</fullName>
        <ecNumber evidence="1">5.4.99.5</ecNumber>
    </recommendedName>
</protein>
<dbReference type="SMART" id="SM00830">
    <property type="entry name" value="CM_2"/>
    <property type="match status" value="1"/>
</dbReference>
<proteinExistence type="predicted"/>
<dbReference type="GO" id="GO:0004106">
    <property type="term" value="F:chorismate mutase activity"/>
    <property type="evidence" value="ECO:0007669"/>
    <property type="project" value="UniProtKB-EC"/>
</dbReference>
<dbReference type="EC" id="5.4.99.5" evidence="1"/>
<feature type="domain" description="Chorismate mutase" evidence="2">
    <location>
        <begin position="4"/>
        <end position="95"/>
    </location>
</feature>